<dbReference type="SMART" id="SM00240">
    <property type="entry name" value="FHA"/>
    <property type="match status" value="1"/>
</dbReference>
<feature type="domain" description="FHA" evidence="2">
    <location>
        <begin position="24"/>
        <end position="73"/>
    </location>
</feature>
<proteinExistence type="predicted"/>
<evidence type="ECO:0000313" key="4">
    <source>
        <dbReference type="Proteomes" id="UP001207654"/>
    </source>
</evidence>
<dbReference type="EMBL" id="JAPNKA010000001">
    <property type="protein sequence ID" value="MCY1079645.1"/>
    <property type="molecule type" value="Genomic_DNA"/>
</dbReference>
<dbReference type="InterPro" id="IPR000253">
    <property type="entry name" value="FHA_dom"/>
</dbReference>
<gene>
    <name evidence="3" type="ORF">OV287_34820</name>
</gene>
<protein>
    <submittedName>
        <fullName evidence="3">FHA domain-containing protein</fullName>
    </submittedName>
</protein>
<reference evidence="3 4" key="1">
    <citation type="submission" date="2022-11" db="EMBL/GenBank/DDBJ databases">
        <title>Minimal conservation of predation-associated metabolite biosynthetic gene clusters underscores biosynthetic potential of Myxococcota including descriptions for ten novel species: Archangium lansinium sp. nov., Myxococcus landrumus sp. nov., Nannocystis bai.</title>
        <authorList>
            <person name="Ahearne A."/>
            <person name="Stevens C."/>
            <person name="Phillips K."/>
        </authorList>
    </citation>
    <scope>NUCLEOTIDE SEQUENCE [LARGE SCALE GENOMIC DNA]</scope>
    <source>
        <strain evidence="3 4">MIWBW</strain>
    </source>
</reference>
<evidence type="ECO:0000256" key="1">
    <source>
        <dbReference type="SAM" id="MobiDB-lite"/>
    </source>
</evidence>
<dbReference type="PROSITE" id="PS50006">
    <property type="entry name" value="FHA_DOMAIN"/>
    <property type="match status" value="1"/>
</dbReference>
<feature type="compositionally biased region" description="Low complexity" evidence="1">
    <location>
        <begin position="198"/>
        <end position="221"/>
    </location>
</feature>
<feature type="region of interest" description="Disordered" evidence="1">
    <location>
        <begin position="181"/>
        <end position="222"/>
    </location>
</feature>
<keyword evidence="4" id="KW-1185">Reference proteome</keyword>
<dbReference type="RefSeq" id="WP_267542466.1">
    <property type="nucleotide sequence ID" value="NZ_JAPNKA010000001.1"/>
</dbReference>
<comment type="caution">
    <text evidence="3">The sequence shown here is derived from an EMBL/GenBank/DDBJ whole genome shotgun (WGS) entry which is preliminary data.</text>
</comment>
<accession>A0ABT4ADD4</accession>
<feature type="compositionally biased region" description="Pro residues" evidence="1">
    <location>
        <begin position="151"/>
        <end position="168"/>
    </location>
</feature>
<dbReference type="Gene3D" id="2.60.200.20">
    <property type="match status" value="1"/>
</dbReference>
<feature type="region of interest" description="Disordered" evidence="1">
    <location>
        <begin position="124"/>
        <end position="168"/>
    </location>
</feature>
<dbReference type="CDD" id="cd00060">
    <property type="entry name" value="FHA"/>
    <property type="match status" value="1"/>
</dbReference>
<sequence length="531" mass="58894">MGFQLTIVKGLQQGKELLFEQAEIHIGRTTENDVVLQDAGVSRRHVRISDRLGRFYVQDLGSANGTLVNEALLSGERELQNGDRISLGPVEFVFKEVVHEDDATRPFMPVDEEDEATRLIRRNQPMAAEPGTQVDPRMHASMSGASSLPAPFLPTPRLEPSPSAPPVLAPVADVQTRLTPARSETVGEMPAVEPPTAAPLSRSAPAAAARASSGADGLSAADKARRRRELSETLGGQLRLWWLELSRGGKTALLTVAFLFLGGMVTALTVVFRPSLEKMSRGPEPTLLGLQTLPDSFGLGEGVTWDQPDMKAFDFEFVSPTRAVAVLRYQSSGISKDEVTLSINATPLGTVPPDTTNSSEREIQQIISPSVLKRNERNQLVFDNTHNPPGSDSWRVWNLRLEIIPVPDLPPAELLETARDYVAKARNFYERKDVGAENLSMAWENYRSAWITLEALDEKPEMYEDVRFMMGQVAVDLDQKCGLLMLEFQRYLQFKDKKKARRVLDEITRRFPTPAHRCHNLALEKASEHGL</sequence>
<evidence type="ECO:0000313" key="3">
    <source>
        <dbReference type="EMBL" id="MCY1079645.1"/>
    </source>
</evidence>
<organism evidence="3 4">
    <name type="scientific">Archangium lansingense</name>
    <dbReference type="NCBI Taxonomy" id="2995310"/>
    <lineage>
        <taxon>Bacteria</taxon>
        <taxon>Pseudomonadati</taxon>
        <taxon>Myxococcota</taxon>
        <taxon>Myxococcia</taxon>
        <taxon>Myxococcales</taxon>
        <taxon>Cystobacterineae</taxon>
        <taxon>Archangiaceae</taxon>
        <taxon>Archangium</taxon>
    </lineage>
</organism>
<dbReference type="Pfam" id="PF00498">
    <property type="entry name" value="FHA"/>
    <property type="match status" value="1"/>
</dbReference>
<dbReference type="PANTHER" id="PTHR23308">
    <property type="entry name" value="NUCLEAR INHIBITOR OF PROTEIN PHOSPHATASE-1"/>
    <property type="match status" value="1"/>
</dbReference>
<dbReference type="InterPro" id="IPR050923">
    <property type="entry name" value="Cell_Proc_Reg/RNA_Proc"/>
</dbReference>
<dbReference type="Proteomes" id="UP001207654">
    <property type="component" value="Unassembled WGS sequence"/>
</dbReference>
<name>A0ABT4ADD4_9BACT</name>
<dbReference type="InterPro" id="IPR008984">
    <property type="entry name" value="SMAD_FHA_dom_sf"/>
</dbReference>
<evidence type="ECO:0000259" key="2">
    <source>
        <dbReference type="PROSITE" id="PS50006"/>
    </source>
</evidence>
<dbReference type="SUPFAM" id="SSF49879">
    <property type="entry name" value="SMAD/FHA domain"/>
    <property type="match status" value="1"/>
</dbReference>